<reference evidence="1 2" key="1">
    <citation type="journal article" date="2018" name="Syst. Appl. Microbiol.">
        <title>Ereboglobus luteus gen. nov. sp. nov. from cockroach guts, and new insights into the oxygen relationship of the genera Opitutus and Didymococcus (Verrucomicrobia: Opitutaceae).</title>
        <authorList>
            <person name="Tegtmeier D."/>
            <person name="Belitz A."/>
            <person name="Radek R."/>
            <person name="Heimerl T."/>
            <person name="Brune A."/>
        </authorList>
    </citation>
    <scope>NUCLEOTIDE SEQUENCE [LARGE SCALE GENOMIC DNA]</scope>
    <source>
        <strain evidence="1 2">Ho45</strain>
    </source>
</reference>
<proteinExistence type="predicted"/>
<protein>
    <submittedName>
        <fullName evidence="1">Uncharacterized protein</fullName>
    </submittedName>
</protein>
<dbReference type="EMBL" id="CP023004">
    <property type="protein sequence ID" value="AWI08177.1"/>
    <property type="molecule type" value="Genomic_DNA"/>
</dbReference>
<accession>A0A2U8DZZ6</accession>
<dbReference type="KEGG" id="elut:CKA38_01875"/>
<organism evidence="1 2">
    <name type="scientific">Ereboglobus luteus</name>
    <dbReference type="NCBI Taxonomy" id="1796921"/>
    <lineage>
        <taxon>Bacteria</taxon>
        <taxon>Pseudomonadati</taxon>
        <taxon>Verrucomicrobiota</taxon>
        <taxon>Opitutia</taxon>
        <taxon>Opitutales</taxon>
        <taxon>Opitutaceae</taxon>
        <taxon>Ereboglobus</taxon>
    </lineage>
</organism>
<evidence type="ECO:0000313" key="2">
    <source>
        <dbReference type="Proteomes" id="UP000244896"/>
    </source>
</evidence>
<dbReference type="Proteomes" id="UP000244896">
    <property type="component" value="Chromosome"/>
</dbReference>
<keyword evidence="2" id="KW-1185">Reference proteome</keyword>
<name>A0A2U8DZZ6_9BACT</name>
<evidence type="ECO:0000313" key="1">
    <source>
        <dbReference type="EMBL" id="AWI08177.1"/>
    </source>
</evidence>
<dbReference type="AlphaFoldDB" id="A0A2U8DZZ6"/>
<sequence length="63" mass="7578">MPRSTRDQLPSRVVAPAPESMIMYMQNFVSFYSILTERTDLIIYYIIDLFFYRAVWPRGILHF</sequence>
<gene>
    <name evidence="1" type="ORF">CKA38_01875</name>
</gene>